<proteinExistence type="predicted"/>
<evidence type="ECO:0000256" key="1">
    <source>
        <dbReference type="SAM" id="MobiDB-lite"/>
    </source>
</evidence>
<gene>
    <name evidence="2" type="ordered locus">Ferp_0481</name>
</gene>
<feature type="compositionally biased region" description="Basic and acidic residues" evidence="1">
    <location>
        <begin position="263"/>
        <end position="280"/>
    </location>
</feature>
<dbReference type="PANTHER" id="PTHR40903:SF1">
    <property type="entry name" value="HYPHALLY REGULATED CELL WALL PROTEIN 3"/>
    <property type="match status" value="1"/>
</dbReference>
<dbReference type="EMBL" id="CP001899">
    <property type="protein sequence ID" value="ADC64655.1"/>
    <property type="molecule type" value="Genomic_DNA"/>
</dbReference>
<reference evidence="3" key="1">
    <citation type="submission" date="2010-02" db="EMBL/GenBank/DDBJ databases">
        <title>Complete sequence of Ferroglobus placidus DSM 10642.</title>
        <authorList>
            <consortium name="US DOE Joint Genome Institute"/>
            <person name="Lucas S."/>
            <person name="Copeland A."/>
            <person name="Lapidus A."/>
            <person name="Cheng J.-F."/>
            <person name="Bruce D."/>
            <person name="Goodwin L."/>
            <person name="Pitluck S."/>
            <person name="Saunders E."/>
            <person name="Brettin T."/>
            <person name="Detter J.C."/>
            <person name="Han C."/>
            <person name="Tapia R."/>
            <person name="Larimer F."/>
            <person name="Land M."/>
            <person name="Hauser L."/>
            <person name="Kyrpides N."/>
            <person name="Ivanova N."/>
            <person name="Holmes D."/>
            <person name="Lovley D."/>
            <person name="Kyrpides N."/>
            <person name="Anderson I.J."/>
            <person name="Woyke T."/>
        </authorList>
    </citation>
    <scope>NUCLEOTIDE SEQUENCE [LARGE SCALE GENOMIC DNA]</scope>
    <source>
        <strain evidence="3">DSM 10642 / AEDII12DO</strain>
    </source>
</reference>
<dbReference type="KEGG" id="fpl:Ferp_0481"/>
<feature type="region of interest" description="Disordered" evidence="1">
    <location>
        <begin position="385"/>
        <end position="420"/>
    </location>
</feature>
<feature type="region of interest" description="Disordered" evidence="1">
    <location>
        <begin position="208"/>
        <end position="325"/>
    </location>
</feature>
<feature type="compositionally biased region" description="Basic residues" evidence="1">
    <location>
        <begin position="390"/>
        <end position="412"/>
    </location>
</feature>
<dbReference type="AlphaFoldDB" id="D3S322"/>
<feature type="compositionally biased region" description="Basic and acidic residues" evidence="1">
    <location>
        <begin position="245"/>
        <end position="256"/>
    </location>
</feature>
<name>D3S322_FERPA</name>
<dbReference type="Proteomes" id="UP000002613">
    <property type="component" value="Chromosome"/>
</dbReference>
<dbReference type="GeneID" id="8777981"/>
<sequence>MGGEEGGGKAMIGAHSSLSKNPMRESRMLGHSATSVPILSVLDSLIGFFDELDRRKLKPKLRDRGETYSRDILRDFIRQLPLSRDYMAFLEEELCSQWDEDGTAKPLLFGERVVASGCRWHFIYRSAKELQKETGESFERAYTRAALRSIDEYLHGRREAERFLQECNREDPKERKILAKILQIKKPIRIRDVSDVRRALDALAAATPITSDDPSPITSAKAGSAKSSISTSAPHGQGGGGGVDGGRDGRGSRDEVGEGEEVGEIRGGPEERRSGAKEEGEAIAGAGEGRDEEELEKEEKGRERRAEAGVGEGVGVEEGGEEEGKRIMEARKKAKDLVWRVDNQLLSRLPSERPLHGCDVHWHIDFRSNCVHVLIPIRDEDSSVSLDGRGRRRSAGRNRRGRVRGGVRRGSKRGSGSGGERGDYTECYALTIHWSDRAALNPKSRLGSHLSAAVRSLNKFLERRPANGLRERVTDYTVILMGNYPNKYSSMRGHRAIPEVYTGHKLLAFLLDALQVQVQEGGQDVLQEGVQELGPGTGQGHGRGQGQGQAQINQAQVKVQAGGQEVAELRAGVDCEVSGSGRNKNGGKREGLGKLSSLNSLGVFVASNDDELKAAFASIAQYFTRRLEMLEDELEVCYGAVEMMRGRLKQCVEFFKTLSHCGWDTLRPAASLYSGHARKVKRFRWIFEVYLPAAAAVT</sequence>
<keyword evidence="3" id="KW-1185">Reference proteome</keyword>
<dbReference type="HOGENOM" id="CLU_394633_0_0_2"/>
<dbReference type="STRING" id="589924.Ferp_0481"/>
<protein>
    <submittedName>
        <fullName evidence="2">Uncharacterized protein</fullName>
    </submittedName>
</protein>
<feature type="compositionally biased region" description="Gly residues" evidence="1">
    <location>
        <begin position="535"/>
        <end position="547"/>
    </location>
</feature>
<dbReference type="RefSeq" id="WP_012965001.1">
    <property type="nucleotide sequence ID" value="NC_013849.1"/>
</dbReference>
<feature type="compositionally biased region" description="Basic and acidic residues" evidence="1">
    <location>
        <begin position="297"/>
        <end position="307"/>
    </location>
</feature>
<organism evidence="2 3">
    <name type="scientific">Ferroglobus placidus (strain DSM 10642 / AEDII12DO)</name>
    <dbReference type="NCBI Taxonomy" id="589924"/>
    <lineage>
        <taxon>Archaea</taxon>
        <taxon>Methanobacteriati</taxon>
        <taxon>Methanobacteriota</taxon>
        <taxon>Archaeoglobi</taxon>
        <taxon>Archaeoglobales</taxon>
        <taxon>Archaeoglobaceae</taxon>
        <taxon>Ferroglobus</taxon>
    </lineage>
</organism>
<feature type="region of interest" description="Disordered" evidence="1">
    <location>
        <begin position="532"/>
        <end position="553"/>
    </location>
</feature>
<evidence type="ECO:0000313" key="2">
    <source>
        <dbReference type="EMBL" id="ADC64655.1"/>
    </source>
</evidence>
<evidence type="ECO:0000313" key="3">
    <source>
        <dbReference type="Proteomes" id="UP000002613"/>
    </source>
</evidence>
<dbReference type="PANTHER" id="PTHR40903">
    <property type="entry name" value="GLYCINE-RICH CELL WALL STRUCTURAL PROTEIN 1-LIKE"/>
    <property type="match status" value="1"/>
</dbReference>
<accession>D3S322</accession>
<feature type="compositionally biased region" description="Low complexity" evidence="1">
    <location>
        <begin position="217"/>
        <end position="233"/>
    </location>
</feature>
<dbReference type="PaxDb" id="589924-Ferp_0481"/>
<reference evidence="2 3" key="2">
    <citation type="journal article" date="2011" name="Stand. Genomic Sci.">
        <title>Complete genome sequence of Ferroglobus placidus AEDII12DO.</title>
        <authorList>
            <person name="Anderson I."/>
            <person name="Risso C."/>
            <person name="Holmes D."/>
            <person name="Lucas S."/>
            <person name="Copeland A."/>
            <person name="Lapidus A."/>
            <person name="Cheng J.F."/>
            <person name="Bruce D."/>
            <person name="Goodwin L."/>
            <person name="Pitluck S."/>
            <person name="Saunders E."/>
            <person name="Brettin T."/>
            <person name="Detter J.C."/>
            <person name="Han C."/>
            <person name="Tapia R."/>
            <person name="Larimer F."/>
            <person name="Land M."/>
            <person name="Hauser L."/>
            <person name="Woyke T."/>
            <person name="Lovley D."/>
            <person name="Kyrpides N."/>
            <person name="Ivanova N."/>
        </authorList>
    </citation>
    <scope>NUCLEOTIDE SEQUENCE [LARGE SCALE GENOMIC DNA]</scope>
    <source>
        <strain evidence="3">DSM 10642 / AEDII12DO</strain>
    </source>
</reference>